<feature type="signal peptide" evidence="1">
    <location>
        <begin position="1"/>
        <end position="19"/>
    </location>
</feature>
<feature type="chain" id="PRO_5008057836" evidence="1">
    <location>
        <begin position="20"/>
        <end position="451"/>
    </location>
</feature>
<organism evidence="2 3">
    <name type="scientific">Paraphaeosphaeria sporulosa</name>
    <dbReference type="NCBI Taxonomy" id="1460663"/>
    <lineage>
        <taxon>Eukaryota</taxon>
        <taxon>Fungi</taxon>
        <taxon>Dikarya</taxon>
        <taxon>Ascomycota</taxon>
        <taxon>Pezizomycotina</taxon>
        <taxon>Dothideomycetes</taxon>
        <taxon>Pleosporomycetidae</taxon>
        <taxon>Pleosporales</taxon>
        <taxon>Massarineae</taxon>
        <taxon>Didymosphaeriaceae</taxon>
        <taxon>Paraphaeosphaeria</taxon>
    </lineage>
</organism>
<keyword evidence="3" id="KW-1185">Reference proteome</keyword>
<dbReference type="GeneID" id="28765618"/>
<keyword evidence="1" id="KW-0732">Signal</keyword>
<proteinExistence type="predicted"/>
<dbReference type="Proteomes" id="UP000077069">
    <property type="component" value="Unassembled WGS sequence"/>
</dbReference>
<dbReference type="SUPFAM" id="SSF82171">
    <property type="entry name" value="DPP6 N-terminal domain-like"/>
    <property type="match status" value="1"/>
</dbReference>
<evidence type="ECO:0000313" key="3">
    <source>
        <dbReference type="Proteomes" id="UP000077069"/>
    </source>
</evidence>
<dbReference type="OrthoDB" id="1367865at2759"/>
<protein>
    <submittedName>
        <fullName evidence="2">YVTN repeat-like/Quino protein amine dehydrogenase</fullName>
    </submittedName>
</protein>
<dbReference type="Gene3D" id="2.130.10.10">
    <property type="entry name" value="YVTN repeat-like/Quinoprotein amine dehydrogenase"/>
    <property type="match status" value="1"/>
</dbReference>
<accession>A0A177C779</accession>
<dbReference type="AlphaFoldDB" id="A0A177C779"/>
<dbReference type="InParanoid" id="A0A177C779"/>
<evidence type="ECO:0000256" key="1">
    <source>
        <dbReference type="SAM" id="SignalP"/>
    </source>
</evidence>
<dbReference type="RefSeq" id="XP_018033631.1">
    <property type="nucleotide sequence ID" value="XM_018182132.1"/>
</dbReference>
<evidence type="ECO:0000313" key="2">
    <source>
        <dbReference type="EMBL" id="OAG03266.1"/>
    </source>
</evidence>
<gene>
    <name evidence="2" type="ORF">CC84DRAFT_1207969</name>
</gene>
<name>A0A177C779_9PLEO</name>
<dbReference type="InterPro" id="IPR001680">
    <property type="entry name" value="WD40_rpt"/>
</dbReference>
<dbReference type="Pfam" id="PF00400">
    <property type="entry name" value="WD40"/>
    <property type="match status" value="1"/>
</dbReference>
<sequence>MATLKLLIVTAGILRAAHSAVLPGFKTVLVNNVIVPKTKSDFTKNNVPAKWASGHPKEWGTEDFHYRLNAQDPDDNFGAVVTGDERYLVMYNGSYVEFVDLEKNITASGFAFQIPDKQYATDLTVRPATKGGYDVFTGVAPYKYDTTRTIIRQRVGSDVKPIDQPILYQGSIGDISNQGKLASTSGYIYDLETTSNSPVATLEGQPATSDLSFSPDGVHLSSVDWQAQTADLWNATSGEKIFSFPATNAQNWVTRFSPDGKYVAITLGSGNRTLQIYAMSDLTAAPIEIKDFNDWPRQLAWSPNSKEIAAGDDGRLRIFNVPSKEVIQTWQIDTNEFYPPAGIKWHNDGNKISWQWNNGKYLYDFETNTEYLWTVSITDHVWGPEGFYLAGKQGIATVDGDSTHALSIYYQIVTITLLRDPHQHNRKSDTPAALGLTSFFVSISHMESRFL</sequence>
<dbReference type="InterPro" id="IPR015943">
    <property type="entry name" value="WD40/YVTN_repeat-like_dom_sf"/>
</dbReference>
<reference evidence="2 3" key="1">
    <citation type="submission" date="2016-05" db="EMBL/GenBank/DDBJ databases">
        <title>Comparative analysis of secretome profiles of manganese(II)-oxidizing ascomycete fungi.</title>
        <authorList>
            <consortium name="DOE Joint Genome Institute"/>
            <person name="Zeiner C.A."/>
            <person name="Purvine S.O."/>
            <person name="Zink E.M."/>
            <person name="Wu S."/>
            <person name="Pasa-Tolic L."/>
            <person name="Chaput D.L."/>
            <person name="Haridas S."/>
            <person name="Grigoriev I.V."/>
            <person name="Santelli C.M."/>
            <person name="Hansel C.M."/>
        </authorList>
    </citation>
    <scope>NUCLEOTIDE SEQUENCE [LARGE SCALE GENOMIC DNA]</scope>
    <source>
        <strain evidence="2 3">AP3s5-JAC2a</strain>
    </source>
</reference>
<dbReference type="SMART" id="SM00320">
    <property type="entry name" value="WD40"/>
    <property type="match status" value="3"/>
</dbReference>
<dbReference type="STRING" id="1460663.A0A177C779"/>
<dbReference type="EMBL" id="KV441555">
    <property type="protein sequence ID" value="OAG03266.1"/>
    <property type="molecule type" value="Genomic_DNA"/>
</dbReference>